<dbReference type="GO" id="GO:0004198">
    <property type="term" value="F:calcium-dependent cysteine-type endopeptidase activity"/>
    <property type="evidence" value="ECO:0007669"/>
    <property type="project" value="InterPro"/>
</dbReference>
<dbReference type="InterPro" id="IPR001300">
    <property type="entry name" value="Peptidase_C2_calpain_cat"/>
</dbReference>
<feature type="domain" description="Calpain catalytic" evidence="4">
    <location>
        <begin position="83"/>
        <end position="173"/>
    </location>
</feature>
<comment type="similarity">
    <text evidence="1">Belongs to the peptidase C2 family.</text>
</comment>
<dbReference type="Proteomes" id="UP000762676">
    <property type="component" value="Unassembled WGS sequence"/>
</dbReference>
<evidence type="ECO:0000256" key="1">
    <source>
        <dbReference type="ARBA" id="ARBA00007623"/>
    </source>
</evidence>
<dbReference type="PROSITE" id="PS50203">
    <property type="entry name" value="CALPAIN_CAT"/>
    <property type="match status" value="1"/>
</dbReference>
<dbReference type="PANTHER" id="PTHR10183:SF433">
    <property type="entry name" value="CALPAIN-A-RELATED"/>
    <property type="match status" value="1"/>
</dbReference>
<comment type="caution">
    <text evidence="3">Lacks conserved residue(s) required for the propagation of feature annotation.</text>
</comment>
<feature type="active site" evidence="2">
    <location>
        <position position="138"/>
    </location>
</feature>
<evidence type="ECO:0000256" key="3">
    <source>
        <dbReference type="PROSITE-ProRule" id="PRU00239"/>
    </source>
</evidence>
<sequence>MCGYRFKAEPDSAVKEKAILFQKIEDRDDNLSNNAFCFFPRAAQQTGFSKLIDTKLRVKPMARRTVRQDYESIKTQCVRQSTLFEDPEFPAEDASIFYSRAPPRRYEWKRPSEICSNPQFVTDGTTRFDVEQGELDNCWFVSAVASLTCEETLMKRVVDSSQSFDRSYGGLFK</sequence>
<evidence type="ECO:0000256" key="2">
    <source>
        <dbReference type="PIRSR" id="PIRSR622684-1"/>
    </source>
</evidence>
<reference evidence="5 6" key="1">
    <citation type="journal article" date="2021" name="Elife">
        <title>Chloroplast acquisition without the gene transfer in kleptoplastic sea slugs, Plakobranchus ocellatus.</title>
        <authorList>
            <person name="Maeda T."/>
            <person name="Takahashi S."/>
            <person name="Yoshida T."/>
            <person name="Shimamura S."/>
            <person name="Takaki Y."/>
            <person name="Nagai Y."/>
            <person name="Toyoda A."/>
            <person name="Suzuki Y."/>
            <person name="Arimoto A."/>
            <person name="Ishii H."/>
            <person name="Satoh N."/>
            <person name="Nishiyama T."/>
            <person name="Hasebe M."/>
            <person name="Maruyama T."/>
            <person name="Minagawa J."/>
            <person name="Obokata J."/>
            <person name="Shigenobu S."/>
        </authorList>
    </citation>
    <scope>NUCLEOTIDE SEQUENCE [LARGE SCALE GENOMIC DNA]</scope>
</reference>
<dbReference type="PRINTS" id="PR00704">
    <property type="entry name" value="CALPAIN"/>
</dbReference>
<dbReference type="InterPro" id="IPR038765">
    <property type="entry name" value="Papain-like_cys_pep_sf"/>
</dbReference>
<organism evidence="5 6">
    <name type="scientific">Elysia marginata</name>
    <dbReference type="NCBI Taxonomy" id="1093978"/>
    <lineage>
        <taxon>Eukaryota</taxon>
        <taxon>Metazoa</taxon>
        <taxon>Spiralia</taxon>
        <taxon>Lophotrochozoa</taxon>
        <taxon>Mollusca</taxon>
        <taxon>Gastropoda</taxon>
        <taxon>Heterobranchia</taxon>
        <taxon>Euthyneura</taxon>
        <taxon>Panpulmonata</taxon>
        <taxon>Sacoglossa</taxon>
        <taxon>Placobranchoidea</taxon>
        <taxon>Plakobranchidae</taxon>
        <taxon>Elysia</taxon>
    </lineage>
</organism>
<dbReference type="InterPro" id="IPR022684">
    <property type="entry name" value="Calpain_cysteine_protease"/>
</dbReference>
<evidence type="ECO:0000313" key="5">
    <source>
        <dbReference type="EMBL" id="GFR57898.1"/>
    </source>
</evidence>
<dbReference type="Pfam" id="PF00648">
    <property type="entry name" value="Peptidase_C2"/>
    <property type="match status" value="1"/>
</dbReference>
<proteinExistence type="inferred from homology"/>
<dbReference type="AlphaFoldDB" id="A0AAV4EAB6"/>
<evidence type="ECO:0000259" key="4">
    <source>
        <dbReference type="PROSITE" id="PS50203"/>
    </source>
</evidence>
<keyword evidence="6" id="KW-1185">Reference proteome</keyword>
<comment type="caution">
    <text evidence="5">The sequence shown here is derived from an EMBL/GenBank/DDBJ whole genome shotgun (WGS) entry which is preliminary data.</text>
</comment>
<name>A0AAV4EAB6_9GAST</name>
<evidence type="ECO:0000313" key="6">
    <source>
        <dbReference type="Proteomes" id="UP000762676"/>
    </source>
</evidence>
<accession>A0AAV4EAB6</accession>
<gene>
    <name evidence="5" type="ORF">ElyMa_003467400</name>
</gene>
<dbReference type="GO" id="GO:0005737">
    <property type="term" value="C:cytoplasm"/>
    <property type="evidence" value="ECO:0007669"/>
    <property type="project" value="TreeGrafter"/>
</dbReference>
<protein>
    <submittedName>
        <fullName evidence="5">Calpain-A</fullName>
    </submittedName>
</protein>
<dbReference type="SUPFAM" id="SSF54001">
    <property type="entry name" value="Cysteine proteinases"/>
    <property type="match status" value="1"/>
</dbReference>
<dbReference type="EMBL" id="BMAT01007116">
    <property type="protein sequence ID" value="GFR57898.1"/>
    <property type="molecule type" value="Genomic_DNA"/>
</dbReference>
<dbReference type="PANTHER" id="PTHR10183">
    <property type="entry name" value="CALPAIN"/>
    <property type="match status" value="1"/>
</dbReference>
<dbReference type="GO" id="GO:0006508">
    <property type="term" value="P:proteolysis"/>
    <property type="evidence" value="ECO:0007669"/>
    <property type="project" value="InterPro"/>
</dbReference>